<keyword evidence="1" id="KW-0812">Transmembrane</keyword>
<feature type="transmembrane region" description="Helical" evidence="1">
    <location>
        <begin position="169"/>
        <end position="187"/>
    </location>
</feature>
<feature type="transmembrane region" description="Helical" evidence="1">
    <location>
        <begin position="55"/>
        <end position="72"/>
    </location>
</feature>
<gene>
    <name evidence="2" type="ORF">NZH93_25590</name>
</gene>
<organism evidence="2 3">
    <name type="scientific">Umezawaea endophytica</name>
    <dbReference type="NCBI Taxonomy" id="1654476"/>
    <lineage>
        <taxon>Bacteria</taxon>
        <taxon>Bacillati</taxon>
        <taxon>Actinomycetota</taxon>
        <taxon>Actinomycetes</taxon>
        <taxon>Pseudonocardiales</taxon>
        <taxon>Pseudonocardiaceae</taxon>
        <taxon>Umezawaea</taxon>
    </lineage>
</organism>
<evidence type="ECO:0000256" key="1">
    <source>
        <dbReference type="SAM" id="Phobius"/>
    </source>
</evidence>
<dbReference type="RefSeq" id="WP_259625740.1">
    <property type="nucleotide sequence ID" value="NZ_JANYMP010000013.1"/>
</dbReference>
<feature type="transmembrane region" description="Helical" evidence="1">
    <location>
        <begin position="207"/>
        <end position="224"/>
    </location>
</feature>
<comment type="caution">
    <text evidence="2">The sequence shown here is derived from an EMBL/GenBank/DDBJ whole genome shotgun (WGS) entry which is preliminary data.</text>
</comment>
<feature type="transmembrane region" description="Helical" evidence="1">
    <location>
        <begin position="275"/>
        <end position="295"/>
    </location>
</feature>
<evidence type="ECO:0000313" key="2">
    <source>
        <dbReference type="EMBL" id="MCS7480242.1"/>
    </source>
</evidence>
<feature type="transmembrane region" description="Helical" evidence="1">
    <location>
        <begin position="307"/>
        <end position="327"/>
    </location>
</feature>
<keyword evidence="1" id="KW-1133">Transmembrane helix</keyword>
<name>A0A9X3AGK9_9PSEU</name>
<dbReference type="AlphaFoldDB" id="A0A9X3AGK9"/>
<keyword evidence="1" id="KW-0472">Membrane</keyword>
<dbReference type="PANTHER" id="PTHR36840">
    <property type="entry name" value="BLL5714 PROTEIN"/>
    <property type="match status" value="1"/>
</dbReference>
<feature type="transmembrane region" description="Helical" evidence="1">
    <location>
        <begin position="84"/>
        <end position="107"/>
    </location>
</feature>
<proteinExistence type="predicted"/>
<dbReference type="PANTHER" id="PTHR36840:SF1">
    <property type="entry name" value="BLL5714 PROTEIN"/>
    <property type="match status" value="1"/>
</dbReference>
<protein>
    <submittedName>
        <fullName evidence="2">Low temperature requirement protein A</fullName>
    </submittedName>
</protein>
<feature type="transmembrane region" description="Helical" evidence="1">
    <location>
        <begin position="339"/>
        <end position="372"/>
    </location>
</feature>
<reference evidence="2" key="1">
    <citation type="submission" date="2022-08" db="EMBL/GenBank/DDBJ databases">
        <authorList>
            <person name="Tistechok S."/>
            <person name="Samborskyy M."/>
            <person name="Roman I."/>
        </authorList>
    </citation>
    <scope>NUCLEOTIDE SEQUENCE</scope>
    <source>
        <strain evidence="2">DSM 103496</strain>
    </source>
</reference>
<feature type="transmembrane region" description="Helical" evidence="1">
    <location>
        <begin position="21"/>
        <end position="43"/>
    </location>
</feature>
<keyword evidence="3" id="KW-1185">Reference proteome</keyword>
<dbReference type="EMBL" id="JANYMP010000013">
    <property type="protein sequence ID" value="MCS7480242.1"/>
    <property type="molecule type" value="Genomic_DNA"/>
</dbReference>
<sequence length="383" mass="41311">MTVPYRPMAARRPDETHRASTPLELLFDLSFVVAVASAAAMLHHSLTENHIGHGLVGYLTVFFAIWWAWLNFTWFASSYDTDDVIYRVTTLVQITGVLVLAAGVPRAFEDGDFTVVTIGYLVMRLAMVSQWLRARHGDPERRATATRYAIGITVVQVGWVGRLFLPEGLLLAAFLVLAVCEMLVPAFAERAAGTTFHVGHVVERYGLFTLIVLGESILAASNAIRAGLDAGTDVPALVSLAFAGLVIVFGLWWLYFDHPAEELLTSLRKSLTWGYGHYLVFASAAAVGAGLEVSVDYDTHVTHLPSLAAAMTTTVPVAVYLLVVWFLQVFETSRGTAKWAFPIGAALVLAASFGPAPIHVTAVLVAALVAVVVTSERGTRAGA</sequence>
<dbReference type="Proteomes" id="UP001141259">
    <property type="component" value="Unassembled WGS sequence"/>
</dbReference>
<dbReference type="InterPro" id="IPR010640">
    <property type="entry name" value="Low_temperature_requirement_A"/>
</dbReference>
<evidence type="ECO:0000313" key="3">
    <source>
        <dbReference type="Proteomes" id="UP001141259"/>
    </source>
</evidence>
<feature type="transmembrane region" description="Helical" evidence="1">
    <location>
        <begin position="236"/>
        <end position="255"/>
    </location>
</feature>
<accession>A0A9X3AGK9</accession>
<dbReference type="Pfam" id="PF06772">
    <property type="entry name" value="LtrA"/>
    <property type="match status" value="1"/>
</dbReference>
<feature type="transmembrane region" description="Helical" evidence="1">
    <location>
        <begin position="113"/>
        <end position="132"/>
    </location>
</feature>